<dbReference type="SUPFAM" id="SSF53448">
    <property type="entry name" value="Nucleotide-diphospho-sugar transferases"/>
    <property type="match status" value="1"/>
</dbReference>
<dbReference type="PANTHER" id="PTHR43179">
    <property type="entry name" value="RHAMNOSYLTRANSFERASE WBBL"/>
    <property type="match status" value="1"/>
</dbReference>
<name>A0A1I1DJ24_9BURK</name>
<dbReference type="EMBL" id="FOLD01000001">
    <property type="protein sequence ID" value="SFB74867.1"/>
    <property type="molecule type" value="Genomic_DNA"/>
</dbReference>
<dbReference type="Pfam" id="PF00535">
    <property type="entry name" value="Glycos_transf_2"/>
    <property type="match status" value="1"/>
</dbReference>
<dbReference type="GO" id="GO:0016757">
    <property type="term" value="F:glycosyltransferase activity"/>
    <property type="evidence" value="ECO:0007669"/>
    <property type="project" value="UniProtKB-KW"/>
</dbReference>
<keyword evidence="2" id="KW-0328">Glycosyltransferase</keyword>
<reference evidence="6" key="1">
    <citation type="submission" date="2016-10" db="EMBL/GenBank/DDBJ databases">
        <authorList>
            <person name="Varghese N."/>
            <person name="Submissions S."/>
        </authorList>
    </citation>
    <scope>NUCLEOTIDE SEQUENCE [LARGE SCALE GENOMIC DNA]</scope>
    <source>
        <strain evidence="6">CGMCC 1.12041</strain>
    </source>
</reference>
<gene>
    <name evidence="5" type="ORF">SAMN05216204_101234</name>
</gene>
<keyword evidence="3 5" id="KW-0808">Transferase</keyword>
<dbReference type="STRING" id="1164594.SAMN05216204_101234"/>
<sequence length="285" mass="31689">MPCTSVVIDNASLDDTAEIVRREFPETILVTQADNTGFGIGNNVGISLAIAQKADYIFLLNQDAFVTPNAIAQLATFMDANPDYMIATPLHCSPDLHTLDPNTQKSYLQRYAPSYLSDACLGLVKSHYDIRGINAAAWFVRTSTFFTVGGFDPLFFMYGEDDDLINRFEHMGQRFALVPTSQIVHLRARSPRPKSGLATQIWNLSERARSDLLIDMKLPLGSTFGKFTRLLSSGIIHPLGRLIVDHDWRSACAYVLATVRVLAQTRKIFSSARQCGNKGPHYLDI</sequence>
<dbReference type="AlphaFoldDB" id="A0A1I1DJ24"/>
<evidence type="ECO:0000256" key="1">
    <source>
        <dbReference type="ARBA" id="ARBA00006739"/>
    </source>
</evidence>
<dbReference type="Proteomes" id="UP000198639">
    <property type="component" value="Unassembled WGS sequence"/>
</dbReference>
<evidence type="ECO:0000259" key="4">
    <source>
        <dbReference type="Pfam" id="PF00535"/>
    </source>
</evidence>
<dbReference type="InterPro" id="IPR029044">
    <property type="entry name" value="Nucleotide-diphossugar_trans"/>
</dbReference>
<keyword evidence="6" id="KW-1185">Reference proteome</keyword>
<dbReference type="Gene3D" id="3.90.550.10">
    <property type="entry name" value="Spore Coat Polysaccharide Biosynthesis Protein SpsA, Chain A"/>
    <property type="match status" value="1"/>
</dbReference>
<comment type="similarity">
    <text evidence="1">Belongs to the glycosyltransferase 2 family.</text>
</comment>
<organism evidence="5 6">
    <name type="scientific">Massilia yuzhufengensis</name>
    <dbReference type="NCBI Taxonomy" id="1164594"/>
    <lineage>
        <taxon>Bacteria</taxon>
        <taxon>Pseudomonadati</taxon>
        <taxon>Pseudomonadota</taxon>
        <taxon>Betaproteobacteria</taxon>
        <taxon>Burkholderiales</taxon>
        <taxon>Oxalobacteraceae</taxon>
        <taxon>Telluria group</taxon>
        <taxon>Massilia</taxon>
    </lineage>
</organism>
<evidence type="ECO:0000256" key="2">
    <source>
        <dbReference type="ARBA" id="ARBA00022676"/>
    </source>
</evidence>
<evidence type="ECO:0000256" key="3">
    <source>
        <dbReference type="ARBA" id="ARBA00022679"/>
    </source>
</evidence>
<evidence type="ECO:0000313" key="6">
    <source>
        <dbReference type="Proteomes" id="UP000198639"/>
    </source>
</evidence>
<evidence type="ECO:0000313" key="5">
    <source>
        <dbReference type="EMBL" id="SFB74867.1"/>
    </source>
</evidence>
<dbReference type="PANTHER" id="PTHR43179:SF12">
    <property type="entry name" value="GALACTOFURANOSYLTRANSFERASE GLFT2"/>
    <property type="match status" value="1"/>
</dbReference>
<accession>A0A1I1DJ24</accession>
<feature type="domain" description="Glycosyltransferase 2-like" evidence="4">
    <location>
        <begin position="6"/>
        <end position="104"/>
    </location>
</feature>
<proteinExistence type="inferred from homology"/>
<protein>
    <submittedName>
        <fullName evidence="5">Glycosyl transferase family 2</fullName>
    </submittedName>
</protein>
<dbReference type="InterPro" id="IPR001173">
    <property type="entry name" value="Glyco_trans_2-like"/>
</dbReference>